<evidence type="ECO:0000313" key="2">
    <source>
        <dbReference type="EMBL" id="CAD8449342.1"/>
    </source>
</evidence>
<name>A0A7S0DDX3_MICPS</name>
<feature type="region of interest" description="Disordered" evidence="1">
    <location>
        <begin position="35"/>
        <end position="81"/>
    </location>
</feature>
<evidence type="ECO:0000256" key="1">
    <source>
        <dbReference type="SAM" id="MobiDB-lite"/>
    </source>
</evidence>
<proteinExistence type="predicted"/>
<dbReference type="AlphaFoldDB" id="A0A7S0DDX3"/>
<accession>A0A7S0DDX3</accession>
<gene>
    <name evidence="2" type="ORF">MSP1401_LOCUS11086</name>
</gene>
<organism evidence="2">
    <name type="scientific">Micromonas pusilla</name>
    <name type="common">Picoplanktonic green alga</name>
    <name type="synonym">Chromulina pusilla</name>
    <dbReference type="NCBI Taxonomy" id="38833"/>
    <lineage>
        <taxon>Eukaryota</taxon>
        <taxon>Viridiplantae</taxon>
        <taxon>Chlorophyta</taxon>
        <taxon>Mamiellophyceae</taxon>
        <taxon>Mamiellales</taxon>
        <taxon>Mamiellaceae</taxon>
        <taxon>Micromonas</taxon>
    </lineage>
</organism>
<protein>
    <submittedName>
        <fullName evidence="2">Uncharacterized protein</fullName>
    </submittedName>
</protein>
<dbReference type="EMBL" id="HBEN01013310">
    <property type="protein sequence ID" value="CAD8449342.1"/>
    <property type="molecule type" value="Transcribed_RNA"/>
</dbReference>
<sequence length="323" mass="34647">MRAVLVTKDAALQTVALAETFWAWMRSVLELDEKEKTARAKDAKDAKKKKAEETKLLRSSSRRADVTDANENDTSNDSLEHLSSRLRSLELAARRVGPNLRSRRRDVETVARTWRRTREATREDLKQSAALSSLATAAAARTPSIASFEAGARAKMMKDGAASCVERDTSKSKEDKTTRVMTSSSFGIGCSVIDDAPAPPGVAAALATRGGLVAANSSNVDDVDELETANASIGFVEKTNDGETKAAEPRFGSRLLASKSIASAETCAEAAARLRVTLTESEALLHTQRARAADALRREVTRAFGNGNGDGDASRARVAVHGW</sequence>
<feature type="compositionally biased region" description="Basic and acidic residues" evidence="1">
    <location>
        <begin position="35"/>
        <end position="66"/>
    </location>
</feature>
<reference evidence="2" key="1">
    <citation type="submission" date="2021-01" db="EMBL/GenBank/DDBJ databases">
        <authorList>
            <person name="Corre E."/>
            <person name="Pelletier E."/>
            <person name="Niang G."/>
            <person name="Scheremetjew M."/>
            <person name="Finn R."/>
            <person name="Kale V."/>
            <person name="Holt S."/>
            <person name="Cochrane G."/>
            <person name="Meng A."/>
            <person name="Brown T."/>
            <person name="Cohen L."/>
        </authorList>
    </citation>
    <scope>NUCLEOTIDE SEQUENCE</scope>
    <source>
        <strain evidence="2">CCAC1681</strain>
    </source>
</reference>